<protein>
    <recommendedName>
        <fullName evidence="1">COQ9 C-terminal domain-containing protein</fullName>
    </recommendedName>
</protein>
<evidence type="ECO:0000259" key="1">
    <source>
        <dbReference type="Pfam" id="PF08511"/>
    </source>
</evidence>
<dbReference type="EMBL" id="BABT02000071">
    <property type="protein sequence ID" value="GAA96029.1"/>
    <property type="molecule type" value="Genomic_DNA"/>
</dbReference>
<dbReference type="RefSeq" id="XP_014565753.1">
    <property type="nucleotide sequence ID" value="XM_014710267.1"/>
</dbReference>
<dbReference type="eggNOG" id="ENOG502S760">
    <property type="taxonomic scope" value="Eukaryota"/>
</dbReference>
<dbReference type="InterPro" id="IPR013718">
    <property type="entry name" value="COQ9_C"/>
</dbReference>
<sequence>MKHLQLLDASLRQVPQHGYTTRAFIAAIQSDATLPQYKATTLHAIFPSRPPITHLTERISKPVHQEPVGPARALFQRWLDLGREDMEQHLFDCPQKTQESIFSSGLHRRLEYSQTGLEHLPQGLKLLSAPSAHGDDFLPVHVPLPDPRPAMDLARSLCRASGNKEQGTDWYSTRLRLVTIYGLCELHLLGTQSLSRTHDLLDALLLGSASSSNPGDVSFLTFVGKSWQGILRSRYF</sequence>
<reference evidence="2 3" key="1">
    <citation type="journal article" date="2011" name="J. Gen. Appl. Microbiol.">
        <title>Draft genome sequencing of the enigmatic basidiomycete Mixia osmundae.</title>
        <authorList>
            <person name="Nishida H."/>
            <person name="Nagatsuka Y."/>
            <person name="Sugiyama J."/>
        </authorList>
    </citation>
    <scope>NUCLEOTIDE SEQUENCE [LARGE SCALE GENOMIC DNA]</scope>
    <source>
        <strain evidence="3">CBS 9802 / IAM 14324 / JCM 22182 / KY 12970</strain>
    </source>
</reference>
<dbReference type="Proteomes" id="UP000009131">
    <property type="component" value="Unassembled WGS sequence"/>
</dbReference>
<evidence type="ECO:0000313" key="2">
    <source>
        <dbReference type="EMBL" id="GAA96029.1"/>
    </source>
</evidence>
<reference evidence="2 3" key="2">
    <citation type="journal article" date="2012" name="Open Biol.">
        <title>Characteristics of nucleosomes and linker DNA regions on the genome of the basidiomycete Mixia osmundae revealed by mono- and dinucleosome mapping.</title>
        <authorList>
            <person name="Nishida H."/>
            <person name="Kondo S."/>
            <person name="Matsumoto T."/>
            <person name="Suzuki Y."/>
            <person name="Yoshikawa H."/>
            <person name="Taylor T.D."/>
            <person name="Sugiyama J."/>
        </authorList>
    </citation>
    <scope>NUCLEOTIDE SEQUENCE [LARGE SCALE GENOMIC DNA]</scope>
    <source>
        <strain evidence="3">CBS 9802 / IAM 14324 / JCM 22182 / KY 12970</strain>
    </source>
</reference>
<comment type="caution">
    <text evidence="2">The sequence shown here is derived from an EMBL/GenBank/DDBJ whole genome shotgun (WGS) entry which is preliminary data.</text>
</comment>
<dbReference type="Pfam" id="PF08511">
    <property type="entry name" value="COQ9"/>
    <property type="match status" value="1"/>
</dbReference>
<dbReference type="InParanoid" id="G7DZL9"/>
<name>G7DZL9_MIXOS</name>
<dbReference type="OrthoDB" id="619536at2759"/>
<gene>
    <name evidence="2" type="primary">Mo02689</name>
    <name evidence="2" type="ORF">E5Q_02689</name>
</gene>
<accession>G7DZL9</accession>
<dbReference type="HOGENOM" id="CLU_994503_0_0_1"/>
<proteinExistence type="predicted"/>
<dbReference type="OMA" id="RHNIHIA"/>
<organism evidence="2 3">
    <name type="scientific">Mixia osmundae (strain CBS 9802 / IAM 14324 / JCM 22182 / KY 12970)</name>
    <dbReference type="NCBI Taxonomy" id="764103"/>
    <lineage>
        <taxon>Eukaryota</taxon>
        <taxon>Fungi</taxon>
        <taxon>Dikarya</taxon>
        <taxon>Basidiomycota</taxon>
        <taxon>Pucciniomycotina</taxon>
        <taxon>Mixiomycetes</taxon>
        <taxon>Mixiales</taxon>
        <taxon>Mixiaceae</taxon>
        <taxon>Mixia</taxon>
    </lineage>
</organism>
<evidence type="ECO:0000313" key="3">
    <source>
        <dbReference type="Proteomes" id="UP000009131"/>
    </source>
</evidence>
<feature type="domain" description="COQ9 C-terminal" evidence="1">
    <location>
        <begin position="152"/>
        <end position="196"/>
    </location>
</feature>
<keyword evidence="3" id="KW-1185">Reference proteome</keyword>
<dbReference type="AlphaFoldDB" id="G7DZL9"/>